<gene>
    <name evidence="1" type="ORF">LCI18_001180</name>
</gene>
<name>A0ACD3YMS7_FUSSC</name>
<dbReference type="Proteomes" id="UP000830768">
    <property type="component" value="Chromosome 1"/>
</dbReference>
<keyword evidence="2" id="KW-1185">Reference proteome</keyword>
<reference evidence="1" key="1">
    <citation type="submission" date="2021-11" db="EMBL/GenBank/DDBJ databases">
        <title>Fusarium solani-melongenae Genome sequencing and assembly.</title>
        <authorList>
            <person name="Xie S."/>
            <person name="Huang L."/>
            <person name="Zhang X."/>
        </authorList>
    </citation>
    <scope>NUCLEOTIDE SEQUENCE</scope>
    <source>
        <strain evidence="1">CRI 24-3</strain>
    </source>
</reference>
<dbReference type="EMBL" id="CP090030">
    <property type="protein sequence ID" value="UPK90245.1"/>
    <property type="molecule type" value="Genomic_DNA"/>
</dbReference>
<evidence type="ECO:0000313" key="2">
    <source>
        <dbReference type="Proteomes" id="UP000830768"/>
    </source>
</evidence>
<evidence type="ECO:0000313" key="1">
    <source>
        <dbReference type="EMBL" id="UPK90245.1"/>
    </source>
</evidence>
<proteinExistence type="predicted"/>
<organism evidence="1 2">
    <name type="scientific">Fusarium solani subsp. cucurbitae</name>
    <name type="common">Neocosmosporum cucurbitae</name>
    <dbReference type="NCBI Taxonomy" id="2747967"/>
    <lineage>
        <taxon>Eukaryota</taxon>
        <taxon>Fungi</taxon>
        <taxon>Dikarya</taxon>
        <taxon>Ascomycota</taxon>
        <taxon>Pezizomycotina</taxon>
        <taxon>Sordariomycetes</taxon>
        <taxon>Hypocreomycetidae</taxon>
        <taxon>Hypocreales</taxon>
        <taxon>Nectriaceae</taxon>
        <taxon>Fusarium</taxon>
        <taxon>Fusarium solani species complex</taxon>
    </lineage>
</organism>
<protein>
    <submittedName>
        <fullName evidence="1">Uncharacterized protein</fullName>
    </submittedName>
</protein>
<accession>A0ACD3YMS7</accession>
<sequence length="178" mass="20115">MHQKPVILTGKLALANIKLFENVKQTGLFPIGPSVDNAWIKTIPTLAFSQSDSYAPLRTKIANQYNCVRDYKGDYNLCLRHVIRDAYFTFNTRDLLDSYPEQAYAMNYGFPNDKLAYHATDLIPLFANVDIWEQIAAMFVNGFNLTILEAAELGLQLRSTVIKRCFSSFARYGNTNGG</sequence>